<proteinExistence type="predicted"/>
<feature type="chain" id="PRO_5020642484" description="Tetratricopeptide repeat protein" evidence="1">
    <location>
        <begin position="22"/>
        <end position="266"/>
    </location>
</feature>
<keyword evidence="3" id="KW-1185">Reference proteome</keyword>
<name>A0A4V2FT77_9BACT</name>
<gene>
    <name evidence="2" type="ORF">EV201_1722</name>
</gene>
<dbReference type="AlphaFoldDB" id="A0A4V2FT77"/>
<dbReference type="Gene3D" id="1.25.40.10">
    <property type="entry name" value="Tetratricopeptide repeat domain"/>
    <property type="match status" value="1"/>
</dbReference>
<sequence length="266" mass="30885">MKHLIFILFLACFNLSTPCKALINTNSRLITVQKNKPDSTNFLNGIQGKIDQTFLLALKTKQAEHLLLLEQKLNKLDAKNSNPIITYWQSYASYYLSICYLQLKNKKASEKSINKAIELIENLENKNSEDYSLLAYEQSFSCQFKPGIIIPFISKKLKRNCETAIQIDSLNMRAYFVLGSNDFYTPEMFGGGKSVEKMLLKAIDMPEQKITNPFLPSWGKMDAYELLIRWYIRKEKWNLAHKYYQEGLKKYPTSFLIQELASKIKE</sequence>
<keyword evidence="1" id="KW-0732">Signal</keyword>
<protein>
    <recommendedName>
        <fullName evidence="4">Tetratricopeptide repeat protein</fullName>
    </recommendedName>
</protein>
<dbReference type="RefSeq" id="WP_130307123.1">
    <property type="nucleotide sequence ID" value="NZ_SHKN01000001.1"/>
</dbReference>
<dbReference type="Proteomes" id="UP000293562">
    <property type="component" value="Unassembled WGS sequence"/>
</dbReference>
<evidence type="ECO:0000313" key="2">
    <source>
        <dbReference type="EMBL" id="RZT97065.1"/>
    </source>
</evidence>
<feature type="signal peptide" evidence="1">
    <location>
        <begin position="1"/>
        <end position="21"/>
    </location>
</feature>
<dbReference type="OrthoDB" id="1150971at2"/>
<comment type="caution">
    <text evidence="2">The sequence shown here is derived from an EMBL/GenBank/DDBJ whole genome shotgun (WGS) entry which is preliminary data.</text>
</comment>
<evidence type="ECO:0008006" key="4">
    <source>
        <dbReference type="Google" id="ProtNLM"/>
    </source>
</evidence>
<evidence type="ECO:0000256" key="1">
    <source>
        <dbReference type="SAM" id="SignalP"/>
    </source>
</evidence>
<dbReference type="InterPro" id="IPR011990">
    <property type="entry name" value="TPR-like_helical_dom_sf"/>
</dbReference>
<organism evidence="2 3">
    <name type="scientific">Ancylomarina subtilis</name>
    <dbReference type="NCBI Taxonomy" id="1639035"/>
    <lineage>
        <taxon>Bacteria</taxon>
        <taxon>Pseudomonadati</taxon>
        <taxon>Bacteroidota</taxon>
        <taxon>Bacteroidia</taxon>
        <taxon>Marinilabiliales</taxon>
        <taxon>Marinifilaceae</taxon>
        <taxon>Ancylomarina</taxon>
    </lineage>
</organism>
<accession>A0A4V2FT77</accession>
<dbReference type="SUPFAM" id="SSF48452">
    <property type="entry name" value="TPR-like"/>
    <property type="match status" value="1"/>
</dbReference>
<reference evidence="2 3" key="1">
    <citation type="submission" date="2019-02" db="EMBL/GenBank/DDBJ databases">
        <title>Genomic Encyclopedia of Type Strains, Phase IV (KMG-IV): sequencing the most valuable type-strain genomes for metagenomic binning, comparative biology and taxonomic classification.</title>
        <authorList>
            <person name="Goeker M."/>
        </authorList>
    </citation>
    <scope>NUCLEOTIDE SEQUENCE [LARGE SCALE GENOMIC DNA]</scope>
    <source>
        <strain evidence="2 3">DSM 28825</strain>
    </source>
</reference>
<dbReference type="EMBL" id="SHKN01000001">
    <property type="protein sequence ID" value="RZT97065.1"/>
    <property type="molecule type" value="Genomic_DNA"/>
</dbReference>
<evidence type="ECO:0000313" key="3">
    <source>
        <dbReference type="Proteomes" id="UP000293562"/>
    </source>
</evidence>